<name>A0A6A8LST9_9LACO</name>
<dbReference type="InterPro" id="IPR050066">
    <property type="entry name" value="UvrABC_protein_C"/>
</dbReference>
<dbReference type="AlphaFoldDB" id="A0A6A8LST9"/>
<dbReference type="GO" id="GO:0006974">
    <property type="term" value="P:DNA damage response"/>
    <property type="evidence" value="ECO:0007669"/>
    <property type="project" value="TreeGrafter"/>
</dbReference>
<dbReference type="PROSITE" id="PS50164">
    <property type="entry name" value="GIY_YIG"/>
    <property type="match status" value="1"/>
</dbReference>
<dbReference type="EMBL" id="WKKZ01000835">
    <property type="protein sequence ID" value="MSE06361.1"/>
    <property type="molecule type" value="Genomic_DNA"/>
</dbReference>
<dbReference type="PANTHER" id="PTHR30562">
    <property type="entry name" value="UVRC/OXIDOREDUCTASE"/>
    <property type="match status" value="1"/>
</dbReference>
<dbReference type="Gene3D" id="3.40.1440.10">
    <property type="entry name" value="GIY-YIG endonuclease"/>
    <property type="match status" value="1"/>
</dbReference>
<comment type="caution">
    <text evidence="2">The sequence shown here is derived from an EMBL/GenBank/DDBJ whole genome shotgun (WGS) entry which is preliminary data.</text>
</comment>
<dbReference type="SUPFAM" id="SSF82771">
    <property type="entry name" value="GIY-YIG endonuclease"/>
    <property type="match status" value="1"/>
</dbReference>
<evidence type="ECO:0000313" key="3">
    <source>
        <dbReference type="Proteomes" id="UP000437575"/>
    </source>
</evidence>
<dbReference type="Pfam" id="PF01541">
    <property type="entry name" value="GIY-YIG"/>
    <property type="match status" value="1"/>
</dbReference>
<accession>A0A6A8LST9</accession>
<feature type="domain" description="GIY-YIG" evidence="1">
    <location>
        <begin position="15"/>
        <end position="41"/>
    </location>
</feature>
<dbReference type="Proteomes" id="UP000437575">
    <property type="component" value="Unassembled WGS sequence"/>
</dbReference>
<organism evidence="2 3">
    <name type="scientific">Ligilactobacillus salivarius</name>
    <dbReference type="NCBI Taxonomy" id="1624"/>
    <lineage>
        <taxon>Bacteria</taxon>
        <taxon>Bacillati</taxon>
        <taxon>Bacillota</taxon>
        <taxon>Bacilli</taxon>
        <taxon>Lactobacillales</taxon>
        <taxon>Lactobacillaceae</taxon>
        <taxon>Ligilactobacillus</taxon>
    </lineage>
</organism>
<gene>
    <name evidence="2" type="ORF">GKC34_11445</name>
</gene>
<dbReference type="GO" id="GO:0009380">
    <property type="term" value="C:excinuclease repair complex"/>
    <property type="evidence" value="ECO:0007669"/>
    <property type="project" value="TreeGrafter"/>
</dbReference>
<dbReference type="PANTHER" id="PTHR30562:SF1">
    <property type="entry name" value="UVRABC SYSTEM PROTEIN C"/>
    <property type="match status" value="1"/>
</dbReference>
<dbReference type="InterPro" id="IPR035901">
    <property type="entry name" value="GIY-YIG_endonuc_sf"/>
</dbReference>
<sequence length="41" mass="4760">MATQHIENKLKLLPDLPGCYMMKDINSRIIYVGKAKNLKNR</sequence>
<proteinExistence type="predicted"/>
<reference evidence="2 3" key="1">
    <citation type="submission" date="2019-11" db="EMBL/GenBank/DDBJ databases">
        <title>Draft Genome Sequence of Plant Growth-Promoting Rhizosphere-Associated Bacteria.</title>
        <authorList>
            <person name="Vasilyev I.Y."/>
            <person name="Radchenko V."/>
            <person name="Ilnitskaya E.V."/>
        </authorList>
    </citation>
    <scope>NUCLEOTIDE SEQUENCE [LARGE SCALE GENOMIC DNA]</scope>
    <source>
        <strain evidence="2 3">VRA_1sq_f</strain>
    </source>
</reference>
<protein>
    <recommendedName>
        <fullName evidence="1">GIY-YIG domain-containing protein</fullName>
    </recommendedName>
</protein>
<feature type="non-terminal residue" evidence="2">
    <location>
        <position position="41"/>
    </location>
</feature>
<evidence type="ECO:0000313" key="2">
    <source>
        <dbReference type="EMBL" id="MSE06361.1"/>
    </source>
</evidence>
<evidence type="ECO:0000259" key="1">
    <source>
        <dbReference type="PROSITE" id="PS50164"/>
    </source>
</evidence>
<dbReference type="InterPro" id="IPR000305">
    <property type="entry name" value="GIY-YIG_endonuc"/>
</dbReference>